<feature type="transmembrane region" description="Helical" evidence="8">
    <location>
        <begin position="235"/>
        <end position="259"/>
    </location>
</feature>
<evidence type="ECO:0000313" key="10">
    <source>
        <dbReference type="EMBL" id="MBB6169385.1"/>
    </source>
</evidence>
<keyword evidence="3" id="KW-0813">Transport</keyword>
<dbReference type="RefSeq" id="WP_183335699.1">
    <property type="nucleotide sequence ID" value="NZ_BMHX01000007.1"/>
</dbReference>
<feature type="domain" description="ABC transmembrane type-2" evidence="9">
    <location>
        <begin position="148"/>
        <end position="384"/>
    </location>
</feature>
<dbReference type="EMBL" id="JACHEH010000007">
    <property type="protein sequence ID" value="MBB6169385.1"/>
    <property type="molecule type" value="Genomic_DNA"/>
</dbReference>
<dbReference type="AlphaFoldDB" id="A0A841KAS3"/>
<feature type="transmembrane region" description="Helical" evidence="8">
    <location>
        <begin position="299"/>
        <end position="317"/>
    </location>
</feature>
<dbReference type="PANTHER" id="PTHR30294:SF47">
    <property type="entry name" value="INNER MEMBRANE TRANSPORT PERMEASE YHHJ"/>
    <property type="match status" value="1"/>
</dbReference>
<evidence type="ECO:0000256" key="2">
    <source>
        <dbReference type="ARBA" id="ARBA00007783"/>
    </source>
</evidence>
<accession>A0A841KAS3</accession>
<dbReference type="InterPro" id="IPR051449">
    <property type="entry name" value="ABC-2_transporter_component"/>
</dbReference>
<name>A0A841KAS3_9HYPH</name>
<organism evidence="10 11">
    <name type="scientific">Chelatococcus composti</name>
    <dbReference type="NCBI Taxonomy" id="1743235"/>
    <lineage>
        <taxon>Bacteria</taxon>
        <taxon>Pseudomonadati</taxon>
        <taxon>Pseudomonadota</taxon>
        <taxon>Alphaproteobacteria</taxon>
        <taxon>Hyphomicrobiales</taxon>
        <taxon>Chelatococcaceae</taxon>
        <taxon>Chelatococcus</taxon>
    </lineage>
</organism>
<dbReference type="PROSITE" id="PS51012">
    <property type="entry name" value="ABC_TM2"/>
    <property type="match status" value="1"/>
</dbReference>
<dbReference type="Pfam" id="PF12698">
    <property type="entry name" value="ABC2_membrane_3"/>
    <property type="match status" value="1"/>
</dbReference>
<feature type="transmembrane region" description="Helical" evidence="8">
    <location>
        <begin position="356"/>
        <end position="376"/>
    </location>
</feature>
<dbReference type="Gene3D" id="3.40.1710.10">
    <property type="entry name" value="abc type-2 transporter like domain"/>
    <property type="match status" value="1"/>
</dbReference>
<reference evidence="10 11" key="1">
    <citation type="submission" date="2020-08" db="EMBL/GenBank/DDBJ databases">
        <title>Genomic Encyclopedia of Type Strains, Phase IV (KMG-IV): sequencing the most valuable type-strain genomes for metagenomic binning, comparative biology and taxonomic classification.</title>
        <authorList>
            <person name="Goeker M."/>
        </authorList>
    </citation>
    <scope>NUCLEOTIDE SEQUENCE [LARGE SCALE GENOMIC DNA]</scope>
    <source>
        <strain evidence="10 11">DSM 101465</strain>
    </source>
</reference>
<dbReference type="PANTHER" id="PTHR30294">
    <property type="entry name" value="MEMBRANE COMPONENT OF ABC TRANSPORTER YHHJ-RELATED"/>
    <property type="match status" value="1"/>
</dbReference>
<feature type="transmembrane region" description="Helical" evidence="8">
    <location>
        <begin position="189"/>
        <end position="215"/>
    </location>
</feature>
<proteinExistence type="inferred from homology"/>
<dbReference type="InterPro" id="IPR047817">
    <property type="entry name" value="ABC2_TM_bact-type"/>
</dbReference>
<dbReference type="GO" id="GO:0140359">
    <property type="term" value="F:ABC-type transporter activity"/>
    <property type="evidence" value="ECO:0007669"/>
    <property type="project" value="InterPro"/>
</dbReference>
<gene>
    <name evidence="10" type="ORF">HNQ73_003027</name>
</gene>
<keyword evidence="6 8" id="KW-1133">Transmembrane helix</keyword>
<evidence type="ECO:0000256" key="6">
    <source>
        <dbReference type="ARBA" id="ARBA00022989"/>
    </source>
</evidence>
<evidence type="ECO:0000256" key="1">
    <source>
        <dbReference type="ARBA" id="ARBA00004651"/>
    </source>
</evidence>
<feature type="transmembrane region" description="Helical" evidence="8">
    <location>
        <begin position="38"/>
        <end position="55"/>
    </location>
</feature>
<comment type="similarity">
    <text evidence="2">Belongs to the ABC-2 integral membrane protein family.</text>
</comment>
<keyword evidence="4" id="KW-1003">Cell membrane</keyword>
<keyword evidence="7 8" id="KW-0472">Membrane</keyword>
<sequence length="389" mass="41544">MSGQGERHRLTARGIGGKIANTLRLAVKELRSIRADPILVALILYTFTVAIYAVATGAKTEAENMAIAVVDEDRSALSRRLRDAFLPPLFKTPVEIGADEIDAAMDAGRFVFVLVIPPRFEADLLAGRNPELQVNVDATAMTQAGNGAVYAQNILTNEIIAFLQRREGSAALPVNVVVRAMFNPNLTSAWFTSVMQVINNVTILTVILTGAALIREREHGTVEHLLVMPVTPVEIMLAKILANGLVIVVAASLSLIFVVEGLLAVPIAGSIPLFLAGALLYQFSVAALGILIATFSTSMAQFGLLAIPVLIGLNLLSGSTTPMESMPEWLQYVMQLSPTTHFVAFSQAVLYRGAGIGIVMSQMLALAAIGVVYFAVSLGRFRKAIFNAG</sequence>
<dbReference type="InterPro" id="IPR013525">
    <property type="entry name" value="ABC2_TM"/>
</dbReference>
<evidence type="ECO:0000256" key="8">
    <source>
        <dbReference type="SAM" id="Phobius"/>
    </source>
</evidence>
<evidence type="ECO:0000256" key="4">
    <source>
        <dbReference type="ARBA" id="ARBA00022475"/>
    </source>
</evidence>
<evidence type="ECO:0000259" key="9">
    <source>
        <dbReference type="PROSITE" id="PS51012"/>
    </source>
</evidence>
<evidence type="ECO:0000256" key="7">
    <source>
        <dbReference type="ARBA" id="ARBA00023136"/>
    </source>
</evidence>
<comment type="subcellular location">
    <subcellularLocation>
        <location evidence="1">Cell membrane</location>
        <topology evidence="1">Multi-pass membrane protein</topology>
    </subcellularLocation>
</comment>
<comment type="caution">
    <text evidence="10">The sequence shown here is derived from an EMBL/GenBank/DDBJ whole genome shotgun (WGS) entry which is preliminary data.</text>
</comment>
<evidence type="ECO:0000256" key="3">
    <source>
        <dbReference type="ARBA" id="ARBA00022448"/>
    </source>
</evidence>
<dbReference type="Proteomes" id="UP000588017">
    <property type="component" value="Unassembled WGS sequence"/>
</dbReference>
<feature type="transmembrane region" description="Helical" evidence="8">
    <location>
        <begin position="271"/>
        <end position="293"/>
    </location>
</feature>
<evidence type="ECO:0000313" key="11">
    <source>
        <dbReference type="Proteomes" id="UP000588017"/>
    </source>
</evidence>
<protein>
    <submittedName>
        <fullName evidence="10">ABC-2 type transport system permease protein</fullName>
    </submittedName>
</protein>
<evidence type="ECO:0000256" key="5">
    <source>
        <dbReference type="ARBA" id="ARBA00022692"/>
    </source>
</evidence>
<dbReference type="GO" id="GO:0005886">
    <property type="term" value="C:plasma membrane"/>
    <property type="evidence" value="ECO:0007669"/>
    <property type="project" value="UniProtKB-SubCell"/>
</dbReference>
<keyword evidence="5 8" id="KW-0812">Transmembrane</keyword>
<keyword evidence="11" id="KW-1185">Reference proteome</keyword>